<dbReference type="PANTHER" id="PTHR11647">
    <property type="entry name" value="HYDRANTOINASE/DIHYDROPYRIMIDINASE FAMILY MEMBER"/>
    <property type="match status" value="1"/>
</dbReference>
<name>A0ABT8ZPK3_9SPHN</name>
<evidence type="ECO:0000313" key="2">
    <source>
        <dbReference type="EMBL" id="MDO7836458.1"/>
    </source>
</evidence>
<dbReference type="InterPro" id="IPR032466">
    <property type="entry name" value="Metal_Hydrolase"/>
</dbReference>
<sequence length="580" mass="63879">MPEYDLIIRNGTVVDGTGEPRKIADLGVTNGKIAAIGDLSAKDAGRVIDATGLIVAPGFIDLHTHYDAQLFWDPYCTISGWHGVTSVVIGNCGFGFAPCRVEDRERSMLAMTRNEQIDLEAMRQGMPWDWETFPEFLDSVERTPKGVNVLTFAPLTPIMIWAMGLQAAKSRRPNEEELKKIQGLIHEAMDHGAMGWSVQRLGENSVQPDYDGTPMVTDIMTDEEGYAFAEVLKERGEGIIQLTYAPIGKENLADSFMDTRVFEWEEKLAEISGRPIIHNIIAATAGMPQLHRTPIEWLKSCQERGLQIYGQGETNRNWQQFNFTTWNGFDIAPSWKAALMGSPAERLENLRKPEVREAMLAEKPIIDMLGVQGAPLEIYRLTGDGGKAELSPLIGKTVGEIAELRGNTPLEAFIDIAAESELMAEFMSPFVRAPSAEYTAEMIRSGVVMPGISDGGAHTKYFIGGTYTTDFLSWLVRDQGALTLEEAHAALSALPARIAGFKNRGTLVEGAAADIVVYDLANLKRTPENEYLTLHDLPGGDWRRVQKSEGYRYTIVNGEVTFEDGTATGAHSGKLLRHGA</sequence>
<dbReference type="SUPFAM" id="SSF51338">
    <property type="entry name" value="Composite domain of metallo-dependent hydrolases"/>
    <property type="match status" value="1"/>
</dbReference>
<gene>
    <name evidence="2" type="ORF">Q4610_15525</name>
</gene>
<dbReference type="Proteomes" id="UP001176471">
    <property type="component" value="Unassembled WGS sequence"/>
</dbReference>
<protein>
    <submittedName>
        <fullName evidence="2">Amidohydrolase family protein</fullName>
    </submittedName>
</protein>
<organism evidence="2 3">
    <name type="scientific">Sphingobium cyanobacteriorum</name>
    <dbReference type="NCBI Taxonomy" id="3063954"/>
    <lineage>
        <taxon>Bacteria</taxon>
        <taxon>Pseudomonadati</taxon>
        <taxon>Pseudomonadota</taxon>
        <taxon>Alphaproteobacteria</taxon>
        <taxon>Sphingomonadales</taxon>
        <taxon>Sphingomonadaceae</taxon>
        <taxon>Sphingobium</taxon>
    </lineage>
</organism>
<reference evidence="2" key="1">
    <citation type="submission" date="2023-07" db="EMBL/GenBank/DDBJ databases">
        <title>Bacterial whole genome sequence for Sphingobium sp. HBC34.</title>
        <authorList>
            <person name="Le V."/>
            <person name="Ko S.-R."/>
            <person name="Ahn C.-Y."/>
            <person name="Oh H.-M."/>
        </authorList>
    </citation>
    <scope>NUCLEOTIDE SEQUENCE</scope>
    <source>
        <strain evidence="2">HBC34</strain>
    </source>
</reference>
<feature type="domain" description="Amidohydrolase 3" evidence="1">
    <location>
        <begin position="46"/>
        <end position="140"/>
    </location>
</feature>
<comment type="caution">
    <text evidence="2">The sequence shown here is derived from an EMBL/GenBank/DDBJ whole genome shotgun (WGS) entry which is preliminary data.</text>
</comment>
<proteinExistence type="predicted"/>
<dbReference type="Gene3D" id="3.20.20.140">
    <property type="entry name" value="Metal-dependent hydrolases"/>
    <property type="match status" value="2"/>
</dbReference>
<dbReference type="InterPro" id="IPR013108">
    <property type="entry name" value="Amidohydro_3"/>
</dbReference>
<dbReference type="RefSeq" id="WP_304536871.1">
    <property type="nucleotide sequence ID" value="NZ_JAUQOM010000008.1"/>
</dbReference>
<dbReference type="Pfam" id="PF07969">
    <property type="entry name" value="Amidohydro_3"/>
    <property type="match status" value="2"/>
</dbReference>
<dbReference type="EMBL" id="JAUQOM010000008">
    <property type="protein sequence ID" value="MDO7836458.1"/>
    <property type="molecule type" value="Genomic_DNA"/>
</dbReference>
<dbReference type="InterPro" id="IPR050378">
    <property type="entry name" value="Metallo-dep_Hydrolases_sf"/>
</dbReference>
<dbReference type="SUPFAM" id="SSF51556">
    <property type="entry name" value="Metallo-dependent hydrolases"/>
    <property type="match status" value="1"/>
</dbReference>
<keyword evidence="3" id="KW-1185">Reference proteome</keyword>
<accession>A0ABT8ZPK3</accession>
<evidence type="ECO:0000313" key="3">
    <source>
        <dbReference type="Proteomes" id="UP001176471"/>
    </source>
</evidence>
<dbReference type="InterPro" id="IPR011059">
    <property type="entry name" value="Metal-dep_hydrolase_composite"/>
</dbReference>
<dbReference type="PANTHER" id="PTHR11647:SF1">
    <property type="entry name" value="COLLAPSIN RESPONSE MEDIATOR PROTEIN"/>
    <property type="match status" value="1"/>
</dbReference>
<feature type="domain" description="Amidohydrolase 3" evidence="1">
    <location>
        <begin position="394"/>
        <end position="562"/>
    </location>
</feature>
<dbReference type="Gene3D" id="2.30.40.10">
    <property type="entry name" value="Urease, subunit C, domain 1"/>
    <property type="match status" value="1"/>
</dbReference>
<evidence type="ECO:0000259" key="1">
    <source>
        <dbReference type="Pfam" id="PF07969"/>
    </source>
</evidence>